<organism evidence="2 3">
    <name type="scientific">Rhizobium leguminosarum</name>
    <dbReference type="NCBI Taxonomy" id="384"/>
    <lineage>
        <taxon>Bacteria</taxon>
        <taxon>Pseudomonadati</taxon>
        <taxon>Pseudomonadota</taxon>
        <taxon>Alphaproteobacteria</taxon>
        <taxon>Hyphomicrobiales</taxon>
        <taxon>Rhizobiaceae</taxon>
        <taxon>Rhizobium/Agrobacterium group</taxon>
        <taxon>Rhizobium</taxon>
    </lineage>
</organism>
<feature type="compositionally biased region" description="Basic residues" evidence="1">
    <location>
        <begin position="71"/>
        <end position="85"/>
    </location>
</feature>
<evidence type="ECO:0000313" key="3">
    <source>
        <dbReference type="Proteomes" id="UP000290767"/>
    </source>
</evidence>
<reference evidence="2 3" key="1">
    <citation type="submission" date="2017-03" db="EMBL/GenBank/DDBJ databases">
        <authorList>
            <person name="Safronova V.I."/>
            <person name="Sazanova A.L."/>
            <person name="Chirak E.R."/>
        </authorList>
    </citation>
    <scope>NUCLEOTIDE SEQUENCE [LARGE SCALE GENOMIC DNA]</scope>
    <source>
        <strain evidence="2 3">Tri-43</strain>
    </source>
</reference>
<dbReference type="AlphaFoldDB" id="A0A4Q1UGC3"/>
<name>A0A4Q1UGC3_RHILE</name>
<dbReference type="Proteomes" id="UP000290767">
    <property type="component" value="Unassembled WGS sequence"/>
</dbReference>
<feature type="region of interest" description="Disordered" evidence="1">
    <location>
        <begin position="64"/>
        <end position="85"/>
    </location>
</feature>
<accession>A0A4Q1UGC3</accession>
<evidence type="ECO:0000313" key="2">
    <source>
        <dbReference type="EMBL" id="RXT29948.1"/>
    </source>
</evidence>
<gene>
    <name evidence="2" type="ORF">B5P46_02510</name>
</gene>
<proteinExistence type="predicted"/>
<dbReference type="EMBL" id="MZMU01000002">
    <property type="protein sequence ID" value="RXT29948.1"/>
    <property type="molecule type" value="Genomic_DNA"/>
</dbReference>
<sequence length="199" mass="21017">MPTPIPTKGVPPCLHLTGAELAEISNKAIDLAPMTNDGANSQPSAAHADAAVGFQPSAASFEASASGLQTSRRRMRRAAGASKHRAARLPIWPDRSIAVGRQPNAERRAASIAASSRRRKTGEDDAAAARHRPCRGSLSVSEAAALAAPQPLRIGGALLLFRREQSLGIAELPADRAELLEPNTPRLFGKTHESAPLRY</sequence>
<comment type="caution">
    <text evidence="2">The sequence shown here is derived from an EMBL/GenBank/DDBJ whole genome shotgun (WGS) entry which is preliminary data.</text>
</comment>
<protein>
    <submittedName>
        <fullName evidence="2">Uncharacterized protein</fullName>
    </submittedName>
</protein>
<evidence type="ECO:0000256" key="1">
    <source>
        <dbReference type="SAM" id="MobiDB-lite"/>
    </source>
</evidence>
<feature type="region of interest" description="Disordered" evidence="1">
    <location>
        <begin position="103"/>
        <end position="133"/>
    </location>
</feature>